<keyword evidence="6" id="KW-0862">Zinc</keyword>
<feature type="region of interest" description="Disordered" evidence="11">
    <location>
        <begin position="82"/>
        <end position="177"/>
    </location>
</feature>
<dbReference type="AlphaFoldDB" id="A0A8J2SPV7"/>
<protein>
    <recommendedName>
        <fullName evidence="16">RING-type domain-containing protein</fullName>
    </recommendedName>
</protein>
<dbReference type="InterPro" id="IPR003903">
    <property type="entry name" value="UIM_dom"/>
</dbReference>
<dbReference type="PROSITE" id="PS50089">
    <property type="entry name" value="ZF_RING_2"/>
    <property type="match status" value="1"/>
</dbReference>
<dbReference type="InterPro" id="IPR001841">
    <property type="entry name" value="Znf_RING"/>
</dbReference>
<evidence type="ECO:0000259" key="13">
    <source>
        <dbReference type="PROSITE" id="PS50089"/>
    </source>
</evidence>
<evidence type="ECO:0000256" key="3">
    <source>
        <dbReference type="ARBA" id="ARBA00022448"/>
    </source>
</evidence>
<comment type="caution">
    <text evidence="14">The sequence shown here is derived from an EMBL/GenBank/DDBJ whole genome shotgun (WGS) entry which is preliminary data.</text>
</comment>
<accession>A0A8J2SPV7</accession>
<proteinExistence type="inferred from homology"/>
<gene>
    <name evidence="14" type="ORF">PECAL_5P19460</name>
</gene>
<keyword evidence="3" id="KW-0813">Transport</keyword>
<keyword evidence="4" id="KW-0479">Metal-binding</keyword>
<keyword evidence="7" id="KW-0832">Ubl conjugation</keyword>
<feature type="region of interest" description="Disordered" evidence="11">
    <location>
        <begin position="189"/>
        <end position="245"/>
    </location>
</feature>
<evidence type="ECO:0000256" key="6">
    <source>
        <dbReference type="ARBA" id="ARBA00022833"/>
    </source>
</evidence>
<evidence type="ECO:0000256" key="11">
    <source>
        <dbReference type="SAM" id="MobiDB-lite"/>
    </source>
</evidence>
<dbReference type="Pfam" id="PF13920">
    <property type="entry name" value="zf-C3HC4_3"/>
    <property type="match status" value="1"/>
</dbReference>
<dbReference type="InterPro" id="IPR036028">
    <property type="entry name" value="SH3-like_dom_sf"/>
</dbReference>
<evidence type="ECO:0000256" key="9">
    <source>
        <dbReference type="PROSITE-ProRule" id="PRU00175"/>
    </source>
</evidence>
<keyword evidence="8" id="KW-0653">Protein transport</keyword>
<feature type="domain" description="RING-type" evidence="13">
    <location>
        <begin position="278"/>
        <end position="318"/>
    </location>
</feature>
<dbReference type="SUPFAM" id="SSF50044">
    <property type="entry name" value="SH3-domain"/>
    <property type="match status" value="1"/>
</dbReference>
<dbReference type="PROSITE" id="PS50002">
    <property type="entry name" value="SH3"/>
    <property type="match status" value="1"/>
</dbReference>
<dbReference type="SMART" id="SM00326">
    <property type="entry name" value="SH3"/>
    <property type="match status" value="1"/>
</dbReference>
<comment type="similarity">
    <text evidence="1">Belongs to the SH3RF family.</text>
</comment>
<dbReference type="SUPFAM" id="SSF57850">
    <property type="entry name" value="RING/U-box"/>
    <property type="match status" value="1"/>
</dbReference>
<reference evidence="14" key="1">
    <citation type="submission" date="2021-11" db="EMBL/GenBank/DDBJ databases">
        <authorList>
            <consortium name="Genoscope - CEA"/>
            <person name="William W."/>
        </authorList>
    </citation>
    <scope>NUCLEOTIDE SEQUENCE</scope>
</reference>
<evidence type="ECO:0000256" key="5">
    <source>
        <dbReference type="ARBA" id="ARBA00022771"/>
    </source>
</evidence>
<feature type="domain" description="SH3" evidence="12">
    <location>
        <begin position="7"/>
        <end position="67"/>
    </location>
</feature>
<feature type="compositionally biased region" description="Low complexity" evidence="11">
    <location>
        <begin position="101"/>
        <end position="115"/>
    </location>
</feature>
<dbReference type="InterPro" id="IPR013083">
    <property type="entry name" value="Znf_RING/FYVE/PHD"/>
</dbReference>
<dbReference type="OrthoDB" id="1711136at2759"/>
<dbReference type="PROSITE" id="PS50330">
    <property type="entry name" value="UIM"/>
    <property type="match status" value="1"/>
</dbReference>
<evidence type="ECO:0008006" key="16">
    <source>
        <dbReference type="Google" id="ProtNLM"/>
    </source>
</evidence>
<evidence type="ECO:0000259" key="12">
    <source>
        <dbReference type="PROSITE" id="PS50002"/>
    </source>
</evidence>
<dbReference type="Gene3D" id="3.30.40.10">
    <property type="entry name" value="Zinc/RING finger domain, C3HC4 (zinc finger)"/>
    <property type="match status" value="1"/>
</dbReference>
<evidence type="ECO:0000313" key="15">
    <source>
        <dbReference type="Proteomes" id="UP000789595"/>
    </source>
</evidence>
<dbReference type="PROSITE" id="PS00518">
    <property type="entry name" value="ZF_RING_1"/>
    <property type="match status" value="1"/>
</dbReference>
<keyword evidence="5 9" id="KW-0863">Zinc-finger</keyword>
<dbReference type="EMBL" id="CAKKNE010000005">
    <property type="protein sequence ID" value="CAH0377395.1"/>
    <property type="molecule type" value="Genomic_DNA"/>
</dbReference>
<evidence type="ECO:0000256" key="4">
    <source>
        <dbReference type="ARBA" id="ARBA00022723"/>
    </source>
</evidence>
<dbReference type="GO" id="GO:0015031">
    <property type="term" value="P:protein transport"/>
    <property type="evidence" value="ECO:0007669"/>
    <property type="project" value="UniProtKB-KW"/>
</dbReference>
<dbReference type="GO" id="GO:0008270">
    <property type="term" value="F:zinc ion binding"/>
    <property type="evidence" value="ECO:0007669"/>
    <property type="project" value="UniProtKB-KW"/>
</dbReference>
<sequence>MGDDEYGPATAARAKWDFVPEEPSGLALTADDELEVWPTEKGWWFARKKRGGYEGYVPRDYVRVEGRHAEAAFPGLSARVATISPRRAEPPRNDDEDELQLALALSLSEAEAASARPPPRPASSPRSPPSPALSEVVEVLTPPTRASAPPPSPSFTEARRPAAAPPPPPPLFDAEALADAALAEVLPAAAPPLPPREPEAMPSPESKPTSPRDSGPRRQSLLKSARRSIRRSLGIPKPAKASPAEVARLRRQAAAAEAEATRLRGALEAVPLDESTECQVCMARAKDTALVPCGHVLCADCVTRSNDARLVEECPVCRETVQSTMRVYI</sequence>
<evidence type="ECO:0000256" key="7">
    <source>
        <dbReference type="ARBA" id="ARBA00022843"/>
    </source>
</evidence>
<evidence type="ECO:0000256" key="10">
    <source>
        <dbReference type="PROSITE-ProRule" id="PRU00192"/>
    </source>
</evidence>
<name>A0A8J2SPV7_9STRA</name>
<organism evidence="14 15">
    <name type="scientific">Pelagomonas calceolata</name>
    <dbReference type="NCBI Taxonomy" id="35677"/>
    <lineage>
        <taxon>Eukaryota</taxon>
        <taxon>Sar</taxon>
        <taxon>Stramenopiles</taxon>
        <taxon>Ochrophyta</taxon>
        <taxon>Pelagophyceae</taxon>
        <taxon>Pelagomonadales</taxon>
        <taxon>Pelagomonadaceae</taxon>
        <taxon>Pelagomonas</taxon>
    </lineage>
</organism>
<evidence type="ECO:0000256" key="8">
    <source>
        <dbReference type="ARBA" id="ARBA00022927"/>
    </source>
</evidence>
<evidence type="ECO:0000313" key="14">
    <source>
        <dbReference type="EMBL" id="CAH0377395.1"/>
    </source>
</evidence>
<dbReference type="InterPro" id="IPR017907">
    <property type="entry name" value="Znf_RING_CS"/>
</dbReference>
<evidence type="ECO:0000256" key="1">
    <source>
        <dbReference type="ARBA" id="ARBA00008649"/>
    </source>
</evidence>
<dbReference type="InterPro" id="IPR001452">
    <property type="entry name" value="SH3_domain"/>
</dbReference>
<evidence type="ECO:0000256" key="2">
    <source>
        <dbReference type="ARBA" id="ARBA00022443"/>
    </source>
</evidence>
<keyword evidence="2 10" id="KW-0728">SH3 domain</keyword>
<dbReference type="Proteomes" id="UP000789595">
    <property type="component" value="Unassembled WGS sequence"/>
</dbReference>
<dbReference type="Pfam" id="PF07653">
    <property type="entry name" value="SH3_2"/>
    <property type="match status" value="1"/>
</dbReference>
<dbReference type="Gene3D" id="2.30.30.40">
    <property type="entry name" value="SH3 Domains"/>
    <property type="match status" value="1"/>
</dbReference>
<keyword evidence="15" id="KW-1185">Reference proteome</keyword>
<dbReference type="CDD" id="cd00174">
    <property type="entry name" value="SH3"/>
    <property type="match status" value="1"/>
</dbReference>
<dbReference type="SMART" id="SM00184">
    <property type="entry name" value="RING"/>
    <property type="match status" value="1"/>
</dbReference>
<feature type="compositionally biased region" description="Pro residues" evidence="11">
    <location>
        <begin position="116"/>
        <end position="131"/>
    </location>
</feature>